<dbReference type="InterPro" id="IPR010247">
    <property type="entry name" value="HutG_amidohyd"/>
</dbReference>
<dbReference type="Pfam" id="PF05013">
    <property type="entry name" value="FGase"/>
    <property type="match status" value="1"/>
</dbReference>
<name>A0ABW1KZZ2_9PROT</name>
<gene>
    <name evidence="1" type="primary">hutG</name>
    <name evidence="1" type="ORF">ACFMB1_11785</name>
</gene>
<proteinExistence type="predicted"/>
<organism evidence="1 2">
    <name type="scientific">Hyphococcus aureus</name>
    <dbReference type="NCBI Taxonomy" id="2666033"/>
    <lineage>
        <taxon>Bacteria</taxon>
        <taxon>Pseudomonadati</taxon>
        <taxon>Pseudomonadota</taxon>
        <taxon>Alphaproteobacteria</taxon>
        <taxon>Parvularculales</taxon>
        <taxon>Parvularculaceae</taxon>
        <taxon>Hyphococcus</taxon>
    </lineage>
</organism>
<dbReference type="GO" id="GO:0050129">
    <property type="term" value="F:N-formylglutamate deformylase activity"/>
    <property type="evidence" value="ECO:0007669"/>
    <property type="project" value="UniProtKB-EC"/>
</dbReference>
<sequence>MNPLTVISGKGPVILGQPHSGVFVPDEIMARLNARGRTLADTDWHVDRLYDGLLPDATIVRADFHRYVIDANRDPSGASLYPGQNTTGLVPLTDFDGEAIWDAPPTDEEIERRRMDFHAVYHLTLAAEIDRARDAHGVAVLYDCHSIRSQIPYLFDGTLPDLNIGTNNGATCAKAIEEAVADVCVASEFSYVVNGRFRGGWTTRHYGDPAHGVHAIQMEIAQSAYLESEAAPFTYSDAKAEKLRATLKQILERIEQLALDGHLNGAGDD</sequence>
<accession>A0ABW1KZZ2</accession>
<evidence type="ECO:0000313" key="1">
    <source>
        <dbReference type="EMBL" id="MFC6036227.1"/>
    </source>
</evidence>
<dbReference type="EC" id="3.5.1.68" evidence="1"/>
<dbReference type="SUPFAM" id="SSF53187">
    <property type="entry name" value="Zn-dependent exopeptidases"/>
    <property type="match status" value="1"/>
</dbReference>
<dbReference type="EMBL" id="JBHPON010000002">
    <property type="protein sequence ID" value="MFC6036227.1"/>
    <property type="molecule type" value="Genomic_DNA"/>
</dbReference>
<dbReference type="Proteomes" id="UP001596116">
    <property type="component" value="Unassembled WGS sequence"/>
</dbReference>
<protein>
    <submittedName>
        <fullName evidence="1">N-formylglutamate deformylase</fullName>
        <ecNumber evidence="1">3.5.1.68</ecNumber>
    </submittedName>
</protein>
<evidence type="ECO:0000313" key="2">
    <source>
        <dbReference type="Proteomes" id="UP001596116"/>
    </source>
</evidence>
<dbReference type="InterPro" id="IPR007709">
    <property type="entry name" value="N-FG_amidohydro"/>
</dbReference>
<keyword evidence="2" id="KW-1185">Reference proteome</keyword>
<keyword evidence="1" id="KW-0378">Hydrolase</keyword>
<comment type="caution">
    <text evidence="1">The sequence shown here is derived from an EMBL/GenBank/DDBJ whole genome shotgun (WGS) entry which is preliminary data.</text>
</comment>
<reference evidence="1 2" key="1">
    <citation type="submission" date="2024-09" db="EMBL/GenBank/DDBJ databases">
        <authorList>
            <person name="Zhang Z.-H."/>
        </authorList>
    </citation>
    <scope>NUCLEOTIDE SEQUENCE [LARGE SCALE GENOMIC DNA]</scope>
    <source>
        <strain evidence="1 2">HHTR114</strain>
    </source>
</reference>
<dbReference type="RefSeq" id="WP_379882543.1">
    <property type="nucleotide sequence ID" value="NZ_JBHPON010000002.1"/>
</dbReference>
<dbReference type="Gene3D" id="3.40.630.40">
    <property type="entry name" value="Zn-dependent exopeptidases"/>
    <property type="match status" value="1"/>
</dbReference>
<dbReference type="NCBIfam" id="TIGR02017">
    <property type="entry name" value="hutG_amidohyd"/>
    <property type="match status" value="1"/>
</dbReference>